<feature type="domain" description="Disintegrin" evidence="7">
    <location>
        <begin position="525"/>
        <end position="614"/>
    </location>
</feature>
<evidence type="ECO:0000259" key="7">
    <source>
        <dbReference type="PROSITE" id="PS50214"/>
    </source>
</evidence>
<keyword evidence="4" id="KW-0862">Zinc</keyword>
<dbReference type="SMART" id="SM00050">
    <property type="entry name" value="DISIN"/>
    <property type="match status" value="1"/>
</dbReference>
<dbReference type="PROSITE" id="PS50214">
    <property type="entry name" value="DISINTEGRIN_2"/>
    <property type="match status" value="1"/>
</dbReference>
<dbReference type="Pfam" id="PF00200">
    <property type="entry name" value="Disintegrin"/>
    <property type="match status" value="1"/>
</dbReference>
<proteinExistence type="predicted"/>
<reference evidence="9" key="1">
    <citation type="journal article" date="2020" name="Stud. Mycol.">
        <title>101 Dothideomycetes genomes: a test case for predicting lifestyles and emergence of pathogens.</title>
        <authorList>
            <person name="Haridas S."/>
            <person name="Albert R."/>
            <person name="Binder M."/>
            <person name="Bloem J."/>
            <person name="Labutti K."/>
            <person name="Salamov A."/>
            <person name="Andreopoulos B."/>
            <person name="Baker S."/>
            <person name="Barry K."/>
            <person name="Bills G."/>
            <person name="Bluhm B."/>
            <person name="Cannon C."/>
            <person name="Castanera R."/>
            <person name="Culley D."/>
            <person name="Daum C."/>
            <person name="Ezra D."/>
            <person name="Gonzalez J."/>
            <person name="Henrissat B."/>
            <person name="Kuo A."/>
            <person name="Liang C."/>
            <person name="Lipzen A."/>
            <person name="Lutzoni F."/>
            <person name="Magnuson J."/>
            <person name="Mondo S."/>
            <person name="Nolan M."/>
            <person name="Ohm R."/>
            <person name="Pangilinan J."/>
            <person name="Park H.-J."/>
            <person name="Ramirez L."/>
            <person name="Alfaro M."/>
            <person name="Sun H."/>
            <person name="Tritt A."/>
            <person name="Yoshinaga Y."/>
            <person name="Zwiers L.-H."/>
            <person name="Turgeon B."/>
            <person name="Goodwin S."/>
            <person name="Spatafora J."/>
            <person name="Crous P."/>
            <person name="Grigoriev I."/>
        </authorList>
    </citation>
    <scope>NUCLEOTIDE SEQUENCE</scope>
    <source>
        <strain evidence="9">CBS 260.36</strain>
    </source>
</reference>
<dbReference type="AlphaFoldDB" id="A0A9P4JE70"/>
<evidence type="ECO:0000313" key="10">
    <source>
        <dbReference type="Proteomes" id="UP000799439"/>
    </source>
</evidence>
<evidence type="ECO:0000256" key="4">
    <source>
        <dbReference type="PROSITE-ProRule" id="PRU00276"/>
    </source>
</evidence>
<feature type="region of interest" description="Disordered" evidence="5">
    <location>
        <begin position="769"/>
        <end position="821"/>
    </location>
</feature>
<accession>A0A9P4JE70</accession>
<sequence length="821" mass="86940">MSNSTSSIVSAAHAFVNASASSSTRNPVQSLYSLRNVTIHTPTGRVTALSHFDLSFALSTYDYVKLSLEPNHDIFPEQGLVMNVLGKDGQLLSQEPVDRLSHKVFKGRTWTKGPEDDVWIPAGWSRVSIHRDGDNPLFQGVFSVDGDSHHVQTTHTYRQTRHVRDPTAPEAEHEYMVMRRDSDIVLDDYHVRRSQDAGVIGEMSCIADQTHFNIMPEHPVYQDIFRRSGPSWAGMSFGPLFGKRDVDPSTGGNSAGVSLVSTIGKTAGCPTTRKVALVGVAADCTYTNALGSKQAAQQNIIEQMNLASNLYERTFDISLGLANLTIMESECPASPAEATPWNQACSTSFDITARLNTFSAWRGNQKDNNSHWTLLSTCPTDTAVGLAWLGQACVNTAQTTNGSLTGNGVSSTGSETVSGANVVVRTNGTDEWQIIAHETAHTFGAVHDCTSETCSQSQTVSSSQCCPLSANTCDAGQKYVMNPSTSKGISDFSPCSIGNICSALGRNSVRSTCLSDNNNVRTFTGQQCGNGIVEPGEDCDCGGAKGCGNNSCCDATTCKFKSGAVCDDSNDDCCHSCQFSSAGTVCRASTGTCDPQETCSGNSSKCPADVTTPNGQSCGNGLQCASGQCTSRDQQCKTVMGGLSQIGNNTYACDSSSCQLTCASPLLGTGQCAGLMQNFLDGTSCGGGGTCSNGQCKGRSVGGVIKAWIHDNRPLFIGLVVTVGCIILFTFLSCVYRCFSRRRGPKVVTPTPAPPNSWQAWNSAAPPPGGFYYGGGNQSRGPPPSYSRGQPPPPEVSMSGGNGIPEPPRALPRRGPSVRYA</sequence>
<dbReference type="EMBL" id="ML996081">
    <property type="protein sequence ID" value="KAF2157219.1"/>
    <property type="molecule type" value="Genomic_DNA"/>
</dbReference>
<dbReference type="GO" id="GO:0006508">
    <property type="term" value="P:proteolysis"/>
    <property type="evidence" value="ECO:0007669"/>
    <property type="project" value="InterPro"/>
</dbReference>
<dbReference type="Gene3D" id="4.10.70.10">
    <property type="entry name" value="Disintegrin domain"/>
    <property type="match status" value="1"/>
</dbReference>
<dbReference type="OrthoDB" id="5951731at2759"/>
<evidence type="ECO:0000256" key="6">
    <source>
        <dbReference type="SAM" id="Phobius"/>
    </source>
</evidence>
<dbReference type="Pfam" id="PF13688">
    <property type="entry name" value="Reprolysin_5"/>
    <property type="match status" value="1"/>
</dbReference>
<organism evidence="9 10">
    <name type="scientific">Myriangium duriaei CBS 260.36</name>
    <dbReference type="NCBI Taxonomy" id="1168546"/>
    <lineage>
        <taxon>Eukaryota</taxon>
        <taxon>Fungi</taxon>
        <taxon>Dikarya</taxon>
        <taxon>Ascomycota</taxon>
        <taxon>Pezizomycotina</taxon>
        <taxon>Dothideomycetes</taxon>
        <taxon>Dothideomycetidae</taxon>
        <taxon>Myriangiales</taxon>
        <taxon>Myriangiaceae</taxon>
        <taxon>Myriangium</taxon>
    </lineage>
</organism>
<keyword evidence="6" id="KW-1133">Transmembrane helix</keyword>
<keyword evidence="9" id="KW-0482">Metalloprotease</keyword>
<evidence type="ECO:0000256" key="1">
    <source>
        <dbReference type="ARBA" id="ARBA00023157"/>
    </source>
</evidence>
<dbReference type="PANTHER" id="PTHR11905:SF159">
    <property type="entry name" value="ADAM METALLOPROTEASE"/>
    <property type="match status" value="1"/>
</dbReference>
<dbReference type="InterPro" id="IPR001762">
    <property type="entry name" value="Disintegrin_dom"/>
</dbReference>
<keyword evidence="10" id="KW-1185">Reference proteome</keyword>
<dbReference type="GO" id="GO:0004222">
    <property type="term" value="F:metalloendopeptidase activity"/>
    <property type="evidence" value="ECO:0007669"/>
    <property type="project" value="InterPro"/>
</dbReference>
<comment type="caution">
    <text evidence="4">Lacks conserved residue(s) required for the propagation of feature annotation.</text>
</comment>
<keyword evidence="1" id="KW-1015">Disulfide bond</keyword>
<gene>
    <name evidence="9" type="ORF">K461DRAFT_283926</name>
</gene>
<evidence type="ECO:0000259" key="8">
    <source>
        <dbReference type="PROSITE" id="PS50215"/>
    </source>
</evidence>
<dbReference type="InterPro" id="IPR034028">
    <property type="entry name" value="ZnMc_ADAM_fungal"/>
</dbReference>
<dbReference type="SUPFAM" id="SSF57552">
    <property type="entry name" value="Blood coagulation inhibitor (disintegrin)"/>
    <property type="match status" value="1"/>
</dbReference>
<dbReference type="GO" id="GO:0046872">
    <property type="term" value="F:metal ion binding"/>
    <property type="evidence" value="ECO:0007669"/>
    <property type="project" value="UniProtKB-KW"/>
</dbReference>
<dbReference type="InterPro" id="IPR036436">
    <property type="entry name" value="Disintegrin_dom_sf"/>
</dbReference>
<dbReference type="InterPro" id="IPR001590">
    <property type="entry name" value="Peptidase_M12B"/>
</dbReference>
<dbReference type="SUPFAM" id="SSF55486">
    <property type="entry name" value="Metalloproteases ('zincins'), catalytic domain"/>
    <property type="match status" value="1"/>
</dbReference>
<keyword evidence="6" id="KW-0472">Membrane</keyword>
<dbReference type="Proteomes" id="UP000799439">
    <property type="component" value="Unassembled WGS sequence"/>
</dbReference>
<dbReference type="PROSITE" id="PS50215">
    <property type="entry name" value="ADAM_MEPRO"/>
    <property type="match status" value="1"/>
</dbReference>
<dbReference type="CDD" id="cd04271">
    <property type="entry name" value="ZnMc_ADAM_fungal"/>
    <property type="match status" value="1"/>
</dbReference>
<evidence type="ECO:0000256" key="2">
    <source>
        <dbReference type="ARBA" id="ARBA00056552"/>
    </source>
</evidence>
<feature type="binding site" evidence="4">
    <location>
        <position position="437"/>
    </location>
    <ligand>
        <name>Zn(2+)</name>
        <dbReference type="ChEBI" id="CHEBI:29105"/>
        <note>catalytic</note>
    </ligand>
</feature>
<dbReference type="Gene3D" id="3.40.1620.60">
    <property type="match status" value="1"/>
</dbReference>
<feature type="domain" description="Peptidase M12B" evidence="8">
    <location>
        <begin position="273"/>
        <end position="500"/>
    </location>
</feature>
<evidence type="ECO:0000256" key="3">
    <source>
        <dbReference type="ARBA" id="ARBA00074021"/>
    </source>
</evidence>
<feature type="binding site" evidence="4">
    <location>
        <position position="441"/>
    </location>
    <ligand>
        <name>Zn(2+)</name>
        <dbReference type="ChEBI" id="CHEBI:29105"/>
        <note>catalytic</note>
    </ligand>
</feature>
<feature type="active site" evidence="4">
    <location>
        <position position="438"/>
    </location>
</feature>
<feature type="transmembrane region" description="Helical" evidence="6">
    <location>
        <begin position="715"/>
        <end position="736"/>
    </location>
</feature>
<feature type="compositionally biased region" description="Pro residues" evidence="5">
    <location>
        <begin position="781"/>
        <end position="795"/>
    </location>
</feature>
<evidence type="ECO:0000256" key="5">
    <source>
        <dbReference type="SAM" id="MobiDB-lite"/>
    </source>
</evidence>
<comment type="function">
    <text evidence="2">Probable zinc protease.</text>
</comment>
<comment type="caution">
    <text evidence="9">The sequence shown here is derived from an EMBL/GenBank/DDBJ whole genome shotgun (WGS) entry which is preliminary data.</text>
</comment>
<keyword evidence="9" id="KW-0645">Protease</keyword>
<keyword evidence="4" id="KW-0479">Metal-binding</keyword>
<evidence type="ECO:0000313" key="9">
    <source>
        <dbReference type="EMBL" id="KAF2157219.1"/>
    </source>
</evidence>
<dbReference type="FunFam" id="4.10.70.10:FF:000003">
    <property type="entry name" value="Disintegrin and metalloproteinase domain-containing protein 17"/>
    <property type="match status" value="1"/>
</dbReference>
<protein>
    <recommendedName>
        <fullName evidence="3">Disintegrin and metalloproteinase domain-containing protein B</fullName>
    </recommendedName>
</protein>
<dbReference type="Gene3D" id="3.40.390.10">
    <property type="entry name" value="Collagenase (Catalytic Domain)"/>
    <property type="match status" value="1"/>
</dbReference>
<keyword evidence="9" id="KW-0378">Hydrolase</keyword>
<name>A0A9P4JE70_9PEZI</name>
<dbReference type="PANTHER" id="PTHR11905">
    <property type="entry name" value="ADAM A DISINTEGRIN AND METALLOPROTEASE DOMAIN"/>
    <property type="match status" value="1"/>
</dbReference>
<dbReference type="InterPro" id="IPR024079">
    <property type="entry name" value="MetalloPept_cat_dom_sf"/>
</dbReference>
<keyword evidence="6" id="KW-0812">Transmembrane</keyword>
<feature type="binding site" evidence="4">
    <location>
        <position position="447"/>
    </location>
    <ligand>
        <name>Zn(2+)</name>
        <dbReference type="ChEBI" id="CHEBI:29105"/>
        <note>catalytic</note>
    </ligand>
</feature>